<dbReference type="OrthoDB" id="9840780at2"/>
<reference evidence="1" key="1">
    <citation type="submission" date="2006-10" db="EMBL/GenBank/DDBJ databases">
        <title>Complete sequence of Solibacter usitatus Ellin6076.</title>
        <authorList>
            <consortium name="US DOE Joint Genome Institute"/>
            <person name="Copeland A."/>
            <person name="Lucas S."/>
            <person name="Lapidus A."/>
            <person name="Barry K."/>
            <person name="Detter J.C."/>
            <person name="Glavina del Rio T."/>
            <person name="Hammon N."/>
            <person name="Israni S."/>
            <person name="Dalin E."/>
            <person name="Tice H."/>
            <person name="Pitluck S."/>
            <person name="Thompson L.S."/>
            <person name="Brettin T."/>
            <person name="Bruce D."/>
            <person name="Han C."/>
            <person name="Tapia R."/>
            <person name="Gilna P."/>
            <person name="Schmutz J."/>
            <person name="Larimer F."/>
            <person name="Land M."/>
            <person name="Hauser L."/>
            <person name="Kyrpides N."/>
            <person name="Mikhailova N."/>
            <person name="Janssen P.H."/>
            <person name="Kuske C.R."/>
            <person name="Richardson P."/>
        </authorList>
    </citation>
    <scope>NUCLEOTIDE SEQUENCE</scope>
    <source>
        <strain evidence="1">Ellin6076</strain>
    </source>
</reference>
<dbReference type="EMBL" id="CP000473">
    <property type="protein sequence ID" value="ABJ82876.1"/>
    <property type="molecule type" value="Genomic_DNA"/>
</dbReference>
<dbReference type="HOGENOM" id="CLU_1642607_0_0_0"/>
<proteinExistence type="predicted"/>
<sequence precursor="true">MKNRLLTFAGLLALFAVLGKFYAPPLMAQVRAALVQDADQPARAPFQVTVPININNFTYTPVTIPAGKRLVVDYIAASGAAQTSGAYIQPIILLNSSVAGNPSCLYYIGPQQSSTTPGQYYHTEKTTIFADSLSLSPAFAGYTPTFLAFNVTISGHLVSVP</sequence>
<dbReference type="InParanoid" id="Q027D7"/>
<organism evidence="1">
    <name type="scientific">Solibacter usitatus (strain Ellin6076)</name>
    <dbReference type="NCBI Taxonomy" id="234267"/>
    <lineage>
        <taxon>Bacteria</taxon>
        <taxon>Pseudomonadati</taxon>
        <taxon>Acidobacteriota</taxon>
        <taxon>Terriglobia</taxon>
        <taxon>Bryobacterales</taxon>
        <taxon>Solibacteraceae</taxon>
        <taxon>Candidatus Solibacter</taxon>
    </lineage>
</organism>
<name>Q027D7_SOLUE</name>
<gene>
    <name evidence="1" type="ordered locus">Acid_1886</name>
</gene>
<dbReference type="KEGG" id="sus:Acid_1886"/>
<protein>
    <submittedName>
        <fullName evidence="1">Uncharacterized protein</fullName>
    </submittedName>
</protein>
<dbReference type="AlphaFoldDB" id="Q027D7"/>
<evidence type="ECO:0000313" key="1">
    <source>
        <dbReference type="EMBL" id="ABJ82876.1"/>
    </source>
</evidence>
<dbReference type="STRING" id="234267.Acid_1886"/>
<accession>Q027D7</accession>